<keyword evidence="1" id="KW-1133">Transmembrane helix</keyword>
<keyword evidence="3" id="KW-1185">Reference proteome</keyword>
<dbReference type="Proteomes" id="UP001168642">
    <property type="component" value="Unassembled WGS sequence"/>
</dbReference>
<feature type="transmembrane region" description="Helical" evidence="1">
    <location>
        <begin position="12"/>
        <end position="30"/>
    </location>
</feature>
<keyword evidence="1" id="KW-0812">Transmembrane</keyword>
<gene>
    <name evidence="2" type="ORF">QVZ41_13825</name>
</gene>
<accession>A0ABT8VVD3</accession>
<organism evidence="2 3">
    <name type="scientific">Wenyingzhuangia gilva</name>
    <dbReference type="NCBI Taxonomy" id="3057677"/>
    <lineage>
        <taxon>Bacteria</taxon>
        <taxon>Pseudomonadati</taxon>
        <taxon>Bacteroidota</taxon>
        <taxon>Flavobacteriia</taxon>
        <taxon>Flavobacteriales</taxon>
        <taxon>Flavobacteriaceae</taxon>
        <taxon>Wenyingzhuangia</taxon>
    </lineage>
</organism>
<protein>
    <submittedName>
        <fullName evidence="2">Uncharacterized protein</fullName>
    </submittedName>
</protein>
<name>A0ABT8VVD3_9FLAO</name>
<evidence type="ECO:0000313" key="2">
    <source>
        <dbReference type="EMBL" id="MDO3695925.1"/>
    </source>
</evidence>
<evidence type="ECO:0000313" key="3">
    <source>
        <dbReference type="Proteomes" id="UP001168642"/>
    </source>
</evidence>
<sequence>MKNNHRNLKKEILIFTISLFVIVSFIVVLYKTYQYKDYESWNNKKIVEVDALVVDKEIGGGKGLLHSVIKYTINDTIYKTNISGYHTIGERLMIECEYNNYKNIRIRKLPFFLDSEDCSYVLGKITKVEKGEIYFTYWNNNKPIEYKHSIFGEFSKKLLPINKKKLYVVQFLKKNPKRSLIHLDKSVNYTNYWWKYNVNNNGEIYKLENEKH</sequence>
<keyword evidence="1" id="KW-0472">Membrane</keyword>
<evidence type="ECO:0000256" key="1">
    <source>
        <dbReference type="SAM" id="Phobius"/>
    </source>
</evidence>
<dbReference type="RefSeq" id="WP_302885230.1">
    <property type="nucleotide sequence ID" value="NZ_JAUMIT010000011.1"/>
</dbReference>
<dbReference type="EMBL" id="JAUMIT010000011">
    <property type="protein sequence ID" value="MDO3695925.1"/>
    <property type="molecule type" value="Genomic_DNA"/>
</dbReference>
<reference evidence="2" key="1">
    <citation type="submission" date="2023-07" db="EMBL/GenBank/DDBJ databases">
        <title>Wenyingzhuangia sp. chi5 genome sequencing and assembly.</title>
        <authorList>
            <person name="Park S."/>
        </authorList>
    </citation>
    <scope>NUCLEOTIDE SEQUENCE</scope>
    <source>
        <strain evidence="2">Chi5</strain>
    </source>
</reference>
<proteinExistence type="predicted"/>
<comment type="caution">
    <text evidence="2">The sequence shown here is derived from an EMBL/GenBank/DDBJ whole genome shotgun (WGS) entry which is preliminary data.</text>
</comment>